<keyword evidence="2" id="KW-1185">Reference proteome</keyword>
<dbReference type="OrthoDB" id="4396697at2"/>
<evidence type="ECO:0000313" key="1">
    <source>
        <dbReference type="EMBL" id="AWB84179.1"/>
    </source>
</evidence>
<dbReference type="InterPro" id="IPR016181">
    <property type="entry name" value="Acyl_CoA_acyltransferase"/>
</dbReference>
<dbReference type="Proteomes" id="UP000244754">
    <property type="component" value="Chromosome"/>
</dbReference>
<dbReference type="CDD" id="cd04301">
    <property type="entry name" value="NAT_SF"/>
    <property type="match status" value="1"/>
</dbReference>
<accession>A0A2S0WEI2</accession>
<name>A0A2S0WEI2_9CORY</name>
<dbReference type="GO" id="GO:0016747">
    <property type="term" value="F:acyltransferase activity, transferring groups other than amino-acyl groups"/>
    <property type="evidence" value="ECO:0007669"/>
    <property type="project" value="InterPro"/>
</dbReference>
<dbReference type="Gene3D" id="3.40.630.30">
    <property type="match status" value="1"/>
</dbReference>
<reference evidence="2" key="1">
    <citation type="submission" date="2018-01" db="EMBL/GenBank/DDBJ databases">
        <authorList>
            <person name="Li J."/>
        </authorList>
    </citation>
    <scope>NUCLEOTIDE SEQUENCE [LARGE SCALE GENOMIC DNA]</scope>
    <source>
        <strain evidence="2">2184</strain>
    </source>
</reference>
<dbReference type="InterPro" id="IPR000182">
    <property type="entry name" value="GNAT_dom"/>
</dbReference>
<keyword evidence="1" id="KW-0808">Transferase</keyword>
<protein>
    <submittedName>
        <fullName evidence="1">GNAT family N-acetyltransferase</fullName>
    </submittedName>
</protein>
<dbReference type="Pfam" id="PF00583">
    <property type="entry name" value="Acetyltransf_1"/>
    <property type="match status" value="1"/>
</dbReference>
<dbReference type="KEGG" id="clia:C3E79_06565"/>
<dbReference type="AlphaFoldDB" id="A0A2S0WEI2"/>
<dbReference type="EMBL" id="CP026948">
    <property type="protein sequence ID" value="AWB84179.1"/>
    <property type="molecule type" value="Genomic_DNA"/>
</dbReference>
<organism evidence="1 2">
    <name type="scientific">Corynebacterium liangguodongii</name>
    <dbReference type="NCBI Taxonomy" id="2079535"/>
    <lineage>
        <taxon>Bacteria</taxon>
        <taxon>Bacillati</taxon>
        <taxon>Actinomycetota</taxon>
        <taxon>Actinomycetes</taxon>
        <taxon>Mycobacteriales</taxon>
        <taxon>Corynebacteriaceae</taxon>
        <taxon>Corynebacterium</taxon>
    </lineage>
</organism>
<evidence type="ECO:0000313" key="2">
    <source>
        <dbReference type="Proteomes" id="UP000244754"/>
    </source>
</evidence>
<proteinExistence type="predicted"/>
<gene>
    <name evidence="1" type="ORF">C3E79_06565</name>
</gene>
<sequence>MLSPLIAASDEAVAAYAFSATLAVQDITGLAASGVTASHVAKRLEGSAESSSYLFALAGRHAPRPLGPLGYPVLTQEDLYDVHAWVFVSLPLLEDTGVIEANVTLDAAIAPLPGEEAPREPWEGALSLIDALSNRLTRPIRHLWVTHAVGAPAPPAVELSGYSPAYVEAQGMFPVADLPAGTCDVVEGMAFSRDDTLSLQHILTSSSAHYPRGELTLDTVTWDAARLRDAHARLNDRGGTQLTALARDDDGRAVGLCEVVHYDSDAEEVCELGLVYVLPEHRRQGHGMDMLCSALAAAREKWPKVETCYCSYPAGDEAAETVARALGVDVVSGSTGWQRIPQ</sequence>
<dbReference type="PROSITE" id="PS51186">
    <property type="entry name" value="GNAT"/>
    <property type="match status" value="1"/>
</dbReference>
<dbReference type="RefSeq" id="WP_108404188.1">
    <property type="nucleotide sequence ID" value="NZ_CP026948.1"/>
</dbReference>
<dbReference type="SUPFAM" id="SSF55729">
    <property type="entry name" value="Acyl-CoA N-acyltransferases (Nat)"/>
    <property type="match status" value="1"/>
</dbReference>